<accession>A0A2Z3RVE9</accession>
<evidence type="ECO:0000313" key="2">
    <source>
        <dbReference type="EMBL" id="AWR20847.1"/>
    </source>
</evidence>
<dbReference type="InterPro" id="IPR043129">
    <property type="entry name" value="ATPase_NBD"/>
</dbReference>
<protein>
    <submittedName>
        <fullName evidence="2">tRNA threonylcarbamoyladenosine biosynthesis protein TsaB</fullName>
    </submittedName>
</protein>
<name>A0A2Z3RVE9_9MICO</name>
<keyword evidence="3" id="KW-1185">Reference proteome</keyword>
<dbReference type="PANTHER" id="PTHR11735">
    <property type="entry name" value="TRNA N6-ADENOSINE THREONYLCARBAMOYLTRANSFERASE"/>
    <property type="match status" value="1"/>
</dbReference>
<dbReference type="GO" id="GO:0005829">
    <property type="term" value="C:cytosol"/>
    <property type="evidence" value="ECO:0007669"/>
    <property type="project" value="TreeGrafter"/>
</dbReference>
<evidence type="ECO:0000259" key="1">
    <source>
        <dbReference type="Pfam" id="PF00814"/>
    </source>
</evidence>
<dbReference type="SUPFAM" id="SSF53067">
    <property type="entry name" value="Actin-like ATPase domain"/>
    <property type="match status" value="1"/>
</dbReference>
<dbReference type="EMBL" id="CP023994">
    <property type="protein sequence ID" value="AWR20847.1"/>
    <property type="molecule type" value="Genomic_DNA"/>
</dbReference>
<dbReference type="Pfam" id="PF00814">
    <property type="entry name" value="TsaD"/>
    <property type="match status" value="1"/>
</dbReference>
<dbReference type="InterPro" id="IPR000905">
    <property type="entry name" value="Gcp-like_dom"/>
</dbReference>
<proteinExistence type="predicted"/>
<dbReference type="Proteomes" id="UP000246894">
    <property type="component" value="Chromosome"/>
</dbReference>
<dbReference type="NCBIfam" id="TIGR03725">
    <property type="entry name" value="T6A_YeaZ"/>
    <property type="match status" value="1"/>
</dbReference>
<gene>
    <name evidence="2" type="ORF">AURMO_00228</name>
</gene>
<dbReference type="KEGG" id="aum:AURMO_00228"/>
<dbReference type="PANTHER" id="PTHR11735:SF11">
    <property type="entry name" value="TRNA THREONYLCARBAMOYLADENOSINE BIOSYNTHESIS PROTEIN TSAB"/>
    <property type="match status" value="1"/>
</dbReference>
<feature type="domain" description="Gcp-like" evidence="1">
    <location>
        <begin position="35"/>
        <end position="152"/>
    </location>
</feature>
<evidence type="ECO:0000313" key="3">
    <source>
        <dbReference type="Proteomes" id="UP000246894"/>
    </source>
</evidence>
<dbReference type="InterPro" id="IPR022496">
    <property type="entry name" value="T6A_TsaB"/>
</dbReference>
<reference evidence="2 3" key="1">
    <citation type="submission" date="2017-10" db="EMBL/GenBank/DDBJ databases">
        <title>Genome of an Actinobacterium that displays light-enhanced growth.</title>
        <authorList>
            <person name="Maresca J.A."/>
            <person name="Hempel P."/>
            <person name="Shevchenko O."/>
            <person name="Miller K.J."/>
            <person name="Hahn M.W."/>
        </authorList>
    </citation>
    <scope>NUCLEOTIDE SEQUENCE [LARGE SCALE GENOMIC DNA]</scope>
    <source>
        <strain evidence="2 3">MWH-Mo1</strain>
    </source>
</reference>
<dbReference type="AlphaFoldDB" id="A0A2Z3RVE9"/>
<dbReference type="GO" id="GO:0002949">
    <property type="term" value="P:tRNA threonylcarbamoyladenosine modification"/>
    <property type="evidence" value="ECO:0007669"/>
    <property type="project" value="InterPro"/>
</dbReference>
<organism evidence="2 3">
    <name type="scientific">Aurantimicrobium photophilum</name>
    <dbReference type="NCBI Taxonomy" id="1987356"/>
    <lineage>
        <taxon>Bacteria</taxon>
        <taxon>Bacillati</taxon>
        <taxon>Actinomycetota</taxon>
        <taxon>Actinomycetes</taxon>
        <taxon>Micrococcales</taxon>
        <taxon>Microbacteriaceae</taxon>
        <taxon>Aurantimicrobium</taxon>
    </lineage>
</organism>
<dbReference type="Gene3D" id="3.30.420.40">
    <property type="match status" value="1"/>
</dbReference>
<dbReference type="RefSeq" id="WP_110232753.1">
    <property type="nucleotide sequence ID" value="NZ_CP023994.1"/>
</dbReference>
<sequence length="215" mass="22760">MSNVILAIDTSAGTSIALVKDGTVLSSRSTPDTMRHAEIIGSFINEVLTEAGLSSSDVTHVAAGMGPGPFTGLRVGIAAADAFAFGSGAILLPMNSHDAIAVESLDSDPTNNLVVTTDARRKEEYVSFYNGLDEQGCPIRAHGPAIQKPGEFDATESAYVQATEVPATWLGVLAERMLDSGRSFLPFEALYLRSPDVTMSNGPKRVVQEMRGDKK</sequence>
<dbReference type="OrthoDB" id="9809995at2"/>